<dbReference type="Proteomes" id="UP000827424">
    <property type="component" value="Segment"/>
</dbReference>
<accession>A0AAE8XAQ2</accession>
<name>A0AAE8XAQ2_9CAUD</name>
<dbReference type="InterPro" id="IPR041657">
    <property type="entry name" value="HTH_17"/>
</dbReference>
<evidence type="ECO:0000313" key="2">
    <source>
        <dbReference type="EMBL" id="UAJ16921.1"/>
    </source>
</evidence>
<gene>
    <name evidence="2" type="ORF">CPT_ProddE_041</name>
</gene>
<feature type="domain" description="Helix-turn-helix" evidence="1">
    <location>
        <begin position="10"/>
        <end position="51"/>
    </location>
</feature>
<organism evidence="2 3">
    <name type="scientific">Desulfovibrio phage ProddE</name>
    <dbReference type="NCBI Taxonomy" id="2866661"/>
    <lineage>
        <taxon>Viruses</taxon>
        <taxon>Duplodnaviria</taxon>
        <taxon>Heunggongvirae</taxon>
        <taxon>Uroviricota</taxon>
        <taxon>Caudoviricetes</taxon>
        <taxon>Autographivirales</taxon>
        <taxon>Autographivirales incertae sedis</taxon>
        <taxon>Proddevirus</taxon>
        <taxon>Proddevirus proddE</taxon>
    </lineage>
</organism>
<dbReference type="EMBL" id="MZ666938">
    <property type="protein sequence ID" value="UAJ16921.1"/>
    <property type="molecule type" value="Genomic_DNA"/>
</dbReference>
<reference evidence="2" key="1">
    <citation type="submission" date="2021-07" db="EMBL/GenBank/DDBJ databases">
        <title>A sheep in wolf's clothing: the temperate origins of bacteriophage T7.</title>
        <authorList>
            <person name="Boeckman J.X."/>
            <person name="Korn A."/>
            <person name="Yao G."/>
            <person name="Ravindran A."/>
            <person name="Gonzalez C."/>
            <person name="Gill J."/>
        </authorList>
    </citation>
    <scope>NUCLEOTIDE SEQUENCE</scope>
</reference>
<keyword evidence="3" id="KW-1185">Reference proteome</keyword>
<proteinExistence type="predicted"/>
<dbReference type="Pfam" id="PF12728">
    <property type="entry name" value="HTH_17"/>
    <property type="match status" value="1"/>
</dbReference>
<sequence>MEHNTTLPGYYTTAEAAQKLGYASTSNLANGCQAGRIPAYKVGKTWLIPNSWVEEQEQLGVKGQGSRGVTRK</sequence>
<evidence type="ECO:0000259" key="1">
    <source>
        <dbReference type="Pfam" id="PF12728"/>
    </source>
</evidence>
<protein>
    <submittedName>
        <fullName evidence="2">Excisionase</fullName>
    </submittedName>
</protein>
<evidence type="ECO:0000313" key="3">
    <source>
        <dbReference type="Proteomes" id="UP000827424"/>
    </source>
</evidence>